<feature type="transmembrane region" description="Helical" evidence="1">
    <location>
        <begin position="398"/>
        <end position="418"/>
    </location>
</feature>
<feature type="transmembrane region" description="Helical" evidence="1">
    <location>
        <begin position="216"/>
        <end position="241"/>
    </location>
</feature>
<evidence type="ECO:0000313" key="2">
    <source>
        <dbReference type="EMBL" id="MET1490585.1"/>
    </source>
</evidence>
<dbReference type="EMBL" id="JBEWLZ010000006">
    <property type="protein sequence ID" value="MET1490585.1"/>
    <property type="molecule type" value="Genomic_DNA"/>
</dbReference>
<keyword evidence="1" id="KW-0472">Membrane</keyword>
<feature type="transmembrane region" description="Helical" evidence="1">
    <location>
        <begin position="20"/>
        <end position="37"/>
    </location>
</feature>
<evidence type="ECO:0000313" key="3">
    <source>
        <dbReference type="Proteomes" id="UP001548590"/>
    </source>
</evidence>
<gene>
    <name evidence="2" type="ORF">ABVT11_12180</name>
</gene>
<evidence type="ECO:0008006" key="4">
    <source>
        <dbReference type="Google" id="ProtNLM"/>
    </source>
</evidence>
<name>A0ABV2CRP1_9RHOO</name>
<organism evidence="2 3">
    <name type="scientific">Uliginosibacterium paludis</name>
    <dbReference type="NCBI Taxonomy" id="1615952"/>
    <lineage>
        <taxon>Bacteria</taxon>
        <taxon>Pseudomonadati</taxon>
        <taxon>Pseudomonadota</taxon>
        <taxon>Betaproteobacteria</taxon>
        <taxon>Rhodocyclales</taxon>
        <taxon>Zoogloeaceae</taxon>
        <taxon>Uliginosibacterium</taxon>
    </lineage>
</organism>
<feature type="transmembrane region" description="Helical" evidence="1">
    <location>
        <begin position="354"/>
        <end position="378"/>
    </location>
</feature>
<dbReference type="RefSeq" id="WP_345927710.1">
    <property type="nucleotide sequence ID" value="NZ_JBDIVF010000004.1"/>
</dbReference>
<evidence type="ECO:0000256" key="1">
    <source>
        <dbReference type="SAM" id="Phobius"/>
    </source>
</evidence>
<proteinExistence type="predicted"/>
<keyword evidence="1" id="KW-0812">Transmembrane</keyword>
<feature type="transmembrane region" description="Helical" evidence="1">
    <location>
        <begin position="150"/>
        <end position="165"/>
    </location>
</feature>
<dbReference type="Proteomes" id="UP001548590">
    <property type="component" value="Unassembled WGS sequence"/>
</dbReference>
<reference evidence="2 3" key="1">
    <citation type="submission" date="2024-07" db="EMBL/GenBank/DDBJ databases">
        <title>Uliginosibacterium paludis KCTC:42655.</title>
        <authorList>
            <person name="Kim M.K."/>
        </authorList>
    </citation>
    <scope>NUCLEOTIDE SEQUENCE [LARGE SCALE GENOMIC DNA]</scope>
    <source>
        <strain evidence="2 3">KCTC 42655</strain>
    </source>
</reference>
<feature type="transmembrane region" description="Helical" evidence="1">
    <location>
        <begin position="430"/>
        <end position="449"/>
    </location>
</feature>
<keyword evidence="3" id="KW-1185">Reference proteome</keyword>
<accession>A0ABV2CRP1</accession>
<protein>
    <recommendedName>
        <fullName evidence="4">Glycosyltransferase RgtA/B/C/D-like domain-containing protein</fullName>
    </recommendedName>
</protein>
<comment type="caution">
    <text evidence="2">The sequence shown here is derived from an EMBL/GenBank/DDBJ whole genome shotgun (WGS) entry which is preliminary data.</text>
</comment>
<feature type="transmembrane region" description="Helical" evidence="1">
    <location>
        <begin position="91"/>
        <end position="114"/>
    </location>
</feature>
<feature type="transmembrane region" description="Helical" evidence="1">
    <location>
        <begin position="270"/>
        <end position="290"/>
    </location>
</feature>
<sequence>MHTEQFTEFPSSKPAIHVPNWALILLFLAYALPANIGHAPWRGDDAEHIGVAFSMMLDGTWLTPQIAGQAFLDSPPLAYWLGALSGKLLGWLLPLHDAIRLSMVGTLGVMILCLRHAARDLYGRESASAAAMLSIGSVGLLVHAHEMQPLITLASAVAGVIYGLVQMRKRTRQAPFITGIATAACFLSGGLPGLLASLPVWLVLPLSEPSLRDARLLRQFALAFLTALALSLPWPFLLAVFDPGFLDAWWQNQLDLILPHTSHLAHGKDFANLVGWFTWPLWPLVIWSLWLRRRSLREFGHLIPLAAALFSLILATGTGGMRPANLVPLLPPLIVMASGEQCRLRRGAANAFDWFGLITFSMVGIALWLAWLAMHFGWPEPLSRNILRLLPGFQPSWAWYQLLIAVSLSAGWLIALFRLPFFQLRGAVRWAIGVTLTWGLATTLCFSWFDYNKNYQPVSTAIAGAVARQKLEGCVAGIDVGDSQRAAFLYFNNLRIAPRTAACELKLAYATGRNPLPVAPEGWETVWQMERGSGRLGERFALYRRPAD</sequence>
<feature type="transmembrane region" description="Helical" evidence="1">
    <location>
        <begin position="49"/>
        <end position="71"/>
    </location>
</feature>
<feature type="transmembrane region" description="Helical" evidence="1">
    <location>
        <begin position="126"/>
        <end position="144"/>
    </location>
</feature>
<feature type="transmembrane region" description="Helical" evidence="1">
    <location>
        <begin position="302"/>
        <end position="321"/>
    </location>
</feature>
<keyword evidence="1" id="KW-1133">Transmembrane helix</keyword>